<evidence type="ECO:0000313" key="1">
    <source>
        <dbReference type="EMBL" id="CAE7783526.1"/>
    </source>
</evidence>
<gene>
    <name evidence="1" type="ORF">SNEC2469_LOCUS22974</name>
</gene>
<reference evidence="1" key="1">
    <citation type="submission" date="2021-02" db="EMBL/GenBank/DDBJ databases">
        <authorList>
            <person name="Dougan E. K."/>
            <person name="Rhodes N."/>
            <person name="Thang M."/>
            <person name="Chan C."/>
        </authorList>
    </citation>
    <scope>NUCLEOTIDE SEQUENCE</scope>
</reference>
<feature type="non-terminal residue" evidence="1">
    <location>
        <position position="1"/>
    </location>
</feature>
<evidence type="ECO:0000313" key="2">
    <source>
        <dbReference type="Proteomes" id="UP000601435"/>
    </source>
</evidence>
<sequence>LSPGPDDAVACVIAMEPTEPFLVLSDSTLQFLLHNRTYGTYKIFSGFVLSCPGAALNINHSSAGAPSILELLHWHFGQCMGARSFSAPYRDDDLAGLLADHIGQNVNVRFIPIEESLLPQHQSQYDFLAEARREYGISRYNLTGHELMKLQNLDEIDFLYRSKNLHFREQIARIAIGTLVQRAISEMRRQRPHDFPILLVANWNARRADMHREMMATRALALSATMLDVADVALHYSHSPWSMRYQFCPDRDVA</sequence>
<dbReference type="Proteomes" id="UP000601435">
    <property type="component" value="Unassembled WGS sequence"/>
</dbReference>
<accession>A0A812YMK2</accession>
<keyword evidence="2" id="KW-1185">Reference proteome</keyword>
<feature type="non-terminal residue" evidence="1">
    <location>
        <position position="254"/>
    </location>
</feature>
<proteinExistence type="predicted"/>
<protein>
    <submittedName>
        <fullName evidence="1">Uncharacterized protein</fullName>
    </submittedName>
</protein>
<organism evidence="1 2">
    <name type="scientific">Symbiodinium necroappetens</name>
    <dbReference type="NCBI Taxonomy" id="1628268"/>
    <lineage>
        <taxon>Eukaryota</taxon>
        <taxon>Sar</taxon>
        <taxon>Alveolata</taxon>
        <taxon>Dinophyceae</taxon>
        <taxon>Suessiales</taxon>
        <taxon>Symbiodiniaceae</taxon>
        <taxon>Symbiodinium</taxon>
    </lineage>
</organism>
<dbReference type="OrthoDB" id="408522at2759"/>
<name>A0A812YMK2_9DINO</name>
<dbReference type="AlphaFoldDB" id="A0A812YMK2"/>
<dbReference type="EMBL" id="CAJNJA010042379">
    <property type="protein sequence ID" value="CAE7783526.1"/>
    <property type="molecule type" value="Genomic_DNA"/>
</dbReference>
<comment type="caution">
    <text evidence="1">The sequence shown here is derived from an EMBL/GenBank/DDBJ whole genome shotgun (WGS) entry which is preliminary data.</text>
</comment>